<keyword evidence="3" id="KW-0732">Signal</keyword>
<evidence type="ECO:0008006" key="8">
    <source>
        <dbReference type="Google" id="ProtNLM"/>
    </source>
</evidence>
<evidence type="ECO:0000256" key="3">
    <source>
        <dbReference type="SAM" id="SignalP"/>
    </source>
</evidence>
<comment type="caution">
    <text evidence="4">The sequence shown here is derived from an EMBL/GenBank/DDBJ whole genome shotgun (WGS) entry which is preliminary data.</text>
</comment>
<gene>
    <name evidence="4" type="ORF">R6G74_05075</name>
    <name evidence="5" type="ORF">R6P33_04780</name>
</gene>
<dbReference type="Proteomes" id="UP001288320">
    <property type="component" value="Unassembled WGS sequence"/>
</dbReference>
<evidence type="ECO:0000256" key="1">
    <source>
        <dbReference type="SAM" id="MobiDB-lite"/>
    </source>
</evidence>
<accession>A0AAW9HFU8</accession>
<feature type="signal peptide" evidence="3">
    <location>
        <begin position="1"/>
        <end position="24"/>
    </location>
</feature>
<dbReference type="EMBL" id="JAWNFY010000011">
    <property type="protein sequence ID" value="MDY5146337.1"/>
    <property type="molecule type" value="Genomic_DNA"/>
</dbReference>
<feature type="chain" id="PRO_5043566956" description="Prealbumin-like fold domain-containing protein" evidence="3">
    <location>
        <begin position="25"/>
        <end position="266"/>
    </location>
</feature>
<protein>
    <recommendedName>
        <fullName evidence="8">Prealbumin-like fold domain-containing protein</fullName>
    </recommendedName>
</protein>
<dbReference type="AlphaFoldDB" id="A0AAW9HFU8"/>
<organism evidence="4 7">
    <name type="scientific">Actinotignum timonense</name>
    <dbReference type="NCBI Taxonomy" id="1870995"/>
    <lineage>
        <taxon>Bacteria</taxon>
        <taxon>Bacillati</taxon>
        <taxon>Actinomycetota</taxon>
        <taxon>Actinomycetes</taxon>
        <taxon>Actinomycetales</taxon>
        <taxon>Actinomycetaceae</taxon>
        <taxon>Actinotignum</taxon>
    </lineage>
</organism>
<keyword evidence="6" id="KW-1185">Reference proteome</keyword>
<dbReference type="GeneID" id="92813689"/>
<feature type="region of interest" description="Disordered" evidence="1">
    <location>
        <begin position="179"/>
        <end position="227"/>
    </location>
</feature>
<dbReference type="EMBL" id="JAWNFV010000009">
    <property type="protein sequence ID" value="MDY5140684.1"/>
    <property type="molecule type" value="Genomic_DNA"/>
</dbReference>
<keyword evidence="2" id="KW-1133">Transmembrane helix</keyword>
<evidence type="ECO:0000313" key="6">
    <source>
        <dbReference type="Proteomes" id="UP001284901"/>
    </source>
</evidence>
<dbReference type="RefSeq" id="WP_087069829.1">
    <property type="nucleotide sequence ID" value="NZ_CAUPFC010000011.1"/>
</dbReference>
<evidence type="ECO:0000313" key="5">
    <source>
        <dbReference type="EMBL" id="MDY5146337.1"/>
    </source>
</evidence>
<proteinExistence type="predicted"/>
<evidence type="ECO:0000256" key="2">
    <source>
        <dbReference type="SAM" id="Phobius"/>
    </source>
</evidence>
<reference evidence="4 6" key="1">
    <citation type="submission" date="2023-10" db="EMBL/GenBank/DDBJ databases">
        <title>Whole Genome based description of the genera Actinobaculum and Actinotignum reveals a complex phylogenetic relationship within the species included in the genus Actinotignum.</title>
        <authorList>
            <person name="Jensen C.S."/>
            <person name="Dargis R."/>
            <person name="Kemp M."/>
            <person name="Christensen J.J."/>
        </authorList>
    </citation>
    <scope>NUCLEOTIDE SEQUENCE</scope>
    <source>
        <strain evidence="5 6">SLA_B089</strain>
        <strain evidence="4">SLA_B245</strain>
    </source>
</reference>
<keyword evidence="2" id="KW-0812">Transmembrane</keyword>
<feature type="compositionally biased region" description="Pro residues" evidence="1">
    <location>
        <begin position="183"/>
        <end position="216"/>
    </location>
</feature>
<dbReference type="Proteomes" id="UP001284901">
    <property type="component" value="Unassembled WGS sequence"/>
</dbReference>
<dbReference type="GO" id="GO:0005975">
    <property type="term" value="P:carbohydrate metabolic process"/>
    <property type="evidence" value="ECO:0007669"/>
    <property type="project" value="UniProtKB-ARBA"/>
</dbReference>
<evidence type="ECO:0000313" key="4">
    <source>
        <dbReference type="EMBL" id="MDY5140684.1"/>
    </source>
</evidence>
<name>A0AAW9HFU8_9ACTO</name>
<sequence>MTKKLIAFFSLLVLLLGTPSPAHASPVTGDGQSADLTLLDPQARGEITIIRTGNNPYDDAAAALTCGSAPSGRQVRLRYVSGINLATDWGRLGGLTVEWAAQHISHEWIEVTDSAGRATFADLPVGLYLVDELAGDESAVGDPEKENSGCRRIAPFLVTLPVTEKGTWSYRLEITPKMINPAGPHPEPSPTAAPPTQPARPTPPTPSEPTAPPAEPQPSDQPQRTGWGFLTETGAAVEMLLVVSGALLGCGVVAKIRQRRERTGHR</sequence>
<evidence type="ECO:0000313" key="7">
    <source>
        <dbReference type="Proteomes" id="UP001288320"/>
    </source>
</evidence>
<dbReference type="InterPro" id="IPR013783">
    <property type="entry name" value="Ig-like_fold"/>
</dbReference>
<dbReference type="Gene3D" id="2.60.40.10">
    <property type="entry name" value="Immunoglobulins"/>
    <property type="match status" value="1"/>
</dbReference>
<feature type="transmembrane region" description="Helical" evidence="2">
    <location>
        <begin position="239"/>
        <end position="256"/>
    </location>
</feature>
<keyword evidence="2" id="KW-0472">Membrane</keyword>